<evidence type="ECO:0000313" key="2">
    <source>
        <dbReference type="Proteomes" id="UP000053927"/>
    </source>
</evidence>
<dbReference type="AlphaFoldDB" id="R7RX24"/>
<name>R7RX24_STEHR</name>
<keyword evidence="2" id="KW-1185">Reference proteome</keyword>
<dbReference type="EMBL" id="JH687405">
    <property type="protein sequence ID" value="EIM79405.1"/>
    <property type="molecule type" value="Genomic_DNA"/>
</dbReference>
<sequence>MCLVVRPNNFLGSYSPPRSRPPMTVASAGDYTLAQLTRVPNHPTLVASFESRLQAGEKVNEMWVTGYTWVCMDSGCAMLMGLVSEGDASVGITSGARRAECCDGVVTVLVPRSNNAASGSTRNLLCNQLNQSLPFMFQRTSSSSVSMSLHFGSGCFAVNMFPKSTPPSSYIDSLTL</sequence>
<dbReference type="GeneID" id="18798476"/>
<dbReference type="Proteomes" id="UP000053927">
    <property type="component" value="Unassembled WGS sequence"/>
</dbReference>
<gene>
    <name evidence="1" type="ORF">STEHIDRAFT_135784</name>
</gene>
<proteinExistence type="predicted"/>
<dbReference type="KEGG" id="shs:STEHIDRAFT_135784"/>
<accession>R7RX24</accession>
<protein>
    <submittedName>
        <fullName evidence="1">Uncharacterized protein</fullName>
    </submittedName>
</protein>
<organism evidence="1 2">
    <name type="scientific">Stereum hirsutum (strain FP-91666)</name>
    <name type="common">White-rot fungus</name>
    <dbReference type="NCBI Taxonomy" id="721885"/>
    <lineage>
        <taxon>Eukaryota</taxon>
        <taxon>Fungi</taxon>
        <taxon>Dikarya</taxon>
        <taxon>Basidiomycota</taxon>
        <taxon>Agaricomycotina</taxon>
        <taxon>Agaricomycetes</taxon>
        <taxon>Russulales</taxon>
        <taxon>Stereaceae</taxon>
        <taxon>Stereum</taxon>
    </lineage>
</organism>
<dbReference type="RefSeq" id="XP_007311535.1">
    <property type="nucleotide sequence ID" value="XM_007311473.1"/>
</dbReference>
<evidence type="ECO:0000313" key="1">
    <source>
        <dbReference type="EMBL" id="EIM79405.1"/>
    </source>
</evidence>
<reference evidence="2" key="1">
    <citation type="journal article" date="2012" name="Science">
        <title>The Paleozoic origin of enzymatic lignin decomposition reconstructed from 31 fungal genomes.</title>
        <authorList>
            <person name="Floudas D."/>
            <person name="Binder M."/>
            <person name="Riley R."/>
            <person name="Barry K."/>
            <person name="Blanchette R.A."/>
            <person name="Henrissat B."/>
            <person name="Martinez A.T."/>
            <person name="Otillar R."/>
            <person name="Spatafora J.W."/>
            <person name="Yadav J.S."/>
            <person name="Aerts A."/>
            <person name="Benoit I."/>
            <person name="Boyd A."/>
            <person name="Carlson A."/>
            <person name="Copeland A."/>
            <person name="Coutinho P.M."/>
            <person name="de Vries R.P."/>
            <person name="Ferreira P."/>
            <person name="Findley K."/>
            <person name="Foster B."/>
            <person name="Gaskell J."/>
            <person name="Glotzer D."/>
            <person name="Gorecki P."/>
            <person name="Heitman J."/>
            <person name="Hesse C."/>
            <person name="Hori C."/>
            <person name="Igarashi K."/>
            <person name="Jurgens J.A."/>
            <person name="Kallen N."/>
            <person name="Kersten P."/>
            <person name="Kohler A."/>
            <person name="Kuees U."/>
            <person name="Kumar T.K.A."/>
            <person name="Kuo A."/>
            <person name="LaButti K."/>
            <person name="Larrondo L.F."/>
            <person name="Lindquist E."/>
            <person name="Ling A."/>
            <person name="Lombard V."/>
            <person name="Lucas S."/>
            <person name="Lundell T."/>
            <person name="Martin R."/>
            <person name="McLaughlin D.J."/>
            <person name="Morgenstern I."/>
            <person name="Morin E."/>
            <person name="Murat C."/>
            <person name="Nagy L.G."/>
            <person name="Nolan M."/>
            <person name="Ohm R.A."/>
            <person name="Patyshakuliyeva A."/>
            <person name="Rokas A."/>
            <person name="Ruiz-Duenas F.J."/>
            <person name="Sabat G."/>
            <person name="Salamov A."/>
            <person name="Samejima M."/>
            <person name="Schmutz J."/>
            <person name="Slot J.C."/>
            <person name="St John F."/>
            <person name="Stenlid J."/>
            <person name="Sun H."/>
            <person name="Sun S."/>
            <person name="Syed K."/>
            <person name="Tsang A."/>
            <person name="Wiebenga A."/>
            <person name="Young D."/>
            <person name="Pisabarro A."/>
            <person name="Eastwood D.C."/>
            <person name="Martin F."/>
            <person name="Cullen D."/>
            <person name="Grigoriev I.V."/>
            <person name="Hibbett D.S."/>
        </authorList>
    </citation>
    <scope>NUCLEOTIDE SEQUENCE [LARGE SCALE GENOMIC DNA]</scope>
    <source>
        <strain evidence="2">FP-91666</strain>
    </source>
</reference>